<keyword evidence="1" id="KW-0732">Signal</keyword>
<dbReference type="AlphaFoldDB" id="A0AA45WN93"/>
<comment type="caution">
    <text evidence="2">The sequence shown here is derived from an EMBL/GenBank/DDBJ whole genome shotgun (WGS) entry which is preliminary data.</text>
</comment>
<name>A0AA45WN93_9BACL</name>
<sequence>MNLKRVSLCLLALACALIIPFTTASASEVGQKGWVVPKSTVSSGNGASIYGPGEWDYVGSSTFTYSSAYASSGGGDFMVCLVSGPSTTYYLYEYDPDNADEYVGYVYLSAGQCGVFRGIGGYVDGDNKKAEFYVEKDVGGTATVDFWD</sequence>
<dbReference type="Proteomes" id="UP001157946">
    <property type="component" value="Unassembled WGS sequence"/>
</dbReference>
<reference evidence="2" key="1">
    <citation type="submission" date="2017-05" db="EMBL/GenBank/DDBJ databases">
        <authorList>
            <person name="Varghese N."/>
            <person name="Submissions S."/>
        </authorList>
    </citation>
    <scope>NUCLEOTIDE SEQUENCE</scope>
    <source>
        <strain evidence="2">DSM 45262</strain>
    </source>
</reference>
<dbReference type="RefSeq" id="WP_102992505.1">
    <property type="nucleotide sequence ID" value="NZ_FXTU01000003.1"/>
</dbReference>
<accession>A0AA45WN93</accession>
<gene>
    <name evidence="2" type="ORF">SAMN06265361_10394</name>
</gene>
<proteinExistence type="predicted"/>
<feature type="chain" id="PRO_5041342817" evidence="1">
    <location>
        <begin position="27"/>
        <end position="148"/>
    </location>
</feature>
<evidence type="ECO:0000256" key="1">
    <source>
        <dbReference type="SAM" id="SignalP"/>
    </source>
</evidence>
<feature type="signal peptide" evidence="1">
    <location>
        <begin position="1"/>
        <end position="26"/>
    </location>
</feature>
<protein>
    <submittedName>
        <fullName evidence="2">Uncharacterized protein</fullName>
    </submittedName>
</protein>
<evidence type="ECO:0000313" key="2">
    <source>
        <dbReference type="EMBL" id="SMP17932.1"/>
    </source>
</evidence>
<keyword evidence="3" id="KW-1185">Reference proteome</keyword>
<evidence type="ECO:0000313" key="3">
    <source>
        <dbReference type="Proteomes" id="UP001157946"/>
    </source>
</evidence>
<dbReference type="EMBL" id="FXTU01000003">
    <property type="protein sequence ID" value="SMP17932.1"/>
    <property type="molecule type" value="Genomic_DNA"/>
</dbReference>
<organism evidence="2 3">
    <name type="scientific">Laceyella tengchongensis</name>
    <dbReference type="NCBI Taxonomy" id="574699"/>
    <lineage>
        <taxon>Bacteria</taxon>
        <taxon>Bacillati</taxon>
        <taxon>Bacillota</taxon>
        <taxon>Bacilli</taxon>
        <taxon>Bacillales</taxon>
        <taxon>Thermoactinomycetaceae</taxon>
        <taxon>Laceyella</taxon>
    </lineage>
</organism>